<evidence type="ECO:0000313" key="11">
    <source>
        <dbReference type="Proteomes" id="UP000594638"/>
    </source>
</evidence>
<evidence type="ECO:0000259" key="9">
    <source>
        <dbReference type="PROSITE" id="PS51186"/>
    </source>
</evidence>
<dbReference type="Pfam" id="PF05641">
    <property type="entry name" value="Agenet"/>
    <property type="match status" value="1"/>
</dbReference>
<keyword evidence="4" id="KW-0862">Zinc</keyword>
<keyword evidence="11" id="KW-1185">Reference proteome</keyword>
<dbReference type="SUPFAM" id="SSF55729">
    <property type="entry name" value="Acyl-CoA N-acyltransferases (Nat)"/>
    <property type="match status" value="1"/>
</dbReference>
<proteinExistence type="predicted"/>
<dbReference type="Gramene" id="OE9A024823T1">
    <property type="protein sequence ID" value="OE9A024823C1"/>
    <property type="gene ID" value="OE9A024823"/>
</dbReference>
<sequence length="1306" mass="148215">MKLCALKFSQTPTQTHQTTAESTFYGMTADNGESCGQRKRERLKTNSRKLLVNQRVEVRSLEDGFLGSWHDATVISDENLVRRVRYDHLLSDDGSDNLIEPVNVTPMIDGVDTGVTVMPKNHRGRIRPSPPSHDMGTWCLRYGQCVDLFHEDAWWEGVIFDCEDSHEQRRIFFPDMGDEIVAGIHMLRLSRDWDEITDEWKPRGSWFFLELIEAVGQDWSLPVSVKQIWYDMRLKSGFEKLKDWTSSVHNVWRELVLQVLVDNFKLTIKELNSSGDLVEEGPLLWEFPEPALDVVLNQHLGEYLLGNSLSIVPSEATCKFDSKGMQPIDKKKTSHHQFEEHIYQDNFESISEVLTREEEIFCLPPALPILSPNPVEASRTGSNNHNEPPCIMSSAMSHMEVKSSKQRQKREWVSVVPDLVPGPEVCPDAIVTCCEMYKQNKNPSSTVLLNARKHLLHLGWKIDFVNDGKSRLRYTSPDGIIYYSFRLLCLELGSERRSFISQCNKKSIVSSAGDLFSSPPVGNLQSCSKLSKFPCSSDVVEPKYWPQAVKDYCLLGLEDKDFNNRSKMNRKLWNMALKAIKHLSAMGWTFYDHGEGDQRKMQYHSPDGTLFNSLKLACKRCVEVDGLNPRDDAHNLGEMGNVYAINENTEDHLALNGSHLLSNAKESHGNFLLSNHIFENMPAELSNVSMSKGLVELGKAEVRRTRILKKGRKRKDNQPLHNDGLPLLKRGRTSSRPIKVGGHMDEDSSTPVLRSSKRAREVAGSSSHRTPRTVLSWLIDNNVVLPRAKVQYRSKKDGRPMAEGRVSRDGIKCSCCQKIFTLSSFEAHAGSTNHRPSANIFLEDGRSLVECQLQLRRDNGNKSAKLESCNKKARQSCSTNDYICSVCHYGGELVLCDNCPSSFHTHCLGLKEVPDGDWFCPTCCCGICCGRGFDENKKQFSNSSLLSCAQCEQQYHVGCLRNKGVEVLEDFPKRNWFCEEICEQIFWSLRNILGRAVPVGNENLTWTLMKYIKPDSHDHEAPHNEFLMESYSKLNIALSVMHECFEPVKEPHTRRDLMEDVIFSRWSELNRLNFQGFYTVLLERNDELISVATVRIYGKKVAEVPLVATRFQYRRLGMCRILMNELEKKLIEIGVERLVLPAVPSVLNTWKTSFGFSEMKESERLNFLDHTFLDFQDTVMCQKVLTHIPSSVSRISTETQDKRCAPMRKTGSDLDGTGSDSAISQAERVKEGEFKDQGLACVSGGLDNENSNDSSQMNEPTLLDCPSFGTEITVECPAGVTDHEQVEDNKRNDIIKCYKRRTISAC</sequence>
<feature type="region of interest" description="Disordered" evidence="7">
    <location>
        <begin position="709"/>
        <end position="767"/>
    </location>
</feature>
<dbReference type="PANTHER" id="PTHR46309:SF12">
    <property type="entry name" value="GB|AAC80581.1"/>
    <property type="match status" value="1"/>
</dbReference>
<dbReference type="InterPro" id="IPR000182">
    <property type="entry name" value="GNAT_dom"/>
</dbReference>
<feature type="domain" description="N-acetyltransferase" evidence="9">
    <location>
        <begin position="1024"/>
        <end position="1178"/>
    </location>
</feature>
<dbReference type="SMART" id="SM00743">
    <property type="entry name" value="Agenet"/>
    <property type="match status" value="2"/>
</dbReference>
<dbReference type="InterPro" id="IPR016181">
    <property type="entry name" value="Acyl_CoA_acyltransferase"/>
</dbReference>
<dbReference type="InterPro" id="IPR013083">
    <property type="entry name" value="Znf_RING/FYVE/PHD"/>
</dbReference>
<gene>
    <name evidence="10" type="ORF">OLEA9_A024823</name>
</gene>
<protein>
    <submittedName>
        <fullName evidence="10">Increased DNA methylation 1-like</fullName>
    </submittedName>
</protein>
<dbReference type="InterPro" id="IPR014002">
    <property type="entry name" value="Agenet_dom_plant"/>
</dbReference>
<dbReference type="GO" id="GO:0006357">
    <property type="term" value="P:regulation of transcription by RNA polymerase II"/>
    <property type="evidence" value="ECO:0007669"/>
    <property type="project" value="TreeGrafter"/>
</dbReference>
<dbReference type="EMBL" id="CACTIH010001917">
    <property type="protein sequence ID" value="CAA2968609.1"/>
    <property type="molecule type" value="Genomic_DNA"/>
</dbReference>
<evidence type="ECO:0000256" key="1">
    <source>
        <dbReference type="ARBA" id="ARBA00004123"/>
    </source>
</evidence>
<dbReference type="SUPFAM" id="SSF57903">
    <property type="entry name" value="FYVE/PHD zinc finger"/>
    <property type="match status" value="1"/>
</dbReference>
<keyword evidence="5" id="KW-0539">Nucleus</keyword>
<evidence type="ECO:0000313" key="10">
    <source>
        <dbReference type="EMBL" id="CAA2968609.1"/>
    </source>
</evidence>
<dbReference type="InterPro" id="IPR001965">
    <property type="entry name" value="Znf_PHD"/>
</dbReference>
<keyword evidence="2" id="KW-0479">Metal-binding</keyword>
<dbReference type="PROSITE" id="PS50016">
    <property type="entry name" value="ZF_PHD_2"/>
    <property type="match status" value="1"/>
</dbReference>
<accession>A0A8S0QKS6</accession>
<dbReference type="GO" id="GO:0003714">
    <property type="term" value="F:transcription corepressor activity"/>
    <property type="evidence" value="ECO:0007669"/>
    <property type="project" value="InterPro"/>
</dbReference>
<dbReference type="PROSITE" id="PS51186">
    <property type="entry name" value="GNAT"/>
    <property type="match status" value="1"/>
</dbReference>
<dbReference type="InterPro" id="IPR008395">
    <property type="entry name" value="Agenet-like_dom"/>
</dbReference>
<evidence type="ECO:0000259" key="8">
    <source>
        <dbReference type="PROSITE" id="PS50016"/>
    </source>
</evidence>
<dbReference type="Pfam" id="PF22970">
    <property type="entry name" value="DUF7028"/>
    <property type="match status" value="2"/>
</dbReference>
<reference evidence="10 11" key="1">
    <citation type="submission" date="2019-12" db="EMBL/GenBank/DDBJ databases">
        <authorList>
            <person name="Alioto T."/>
            <person name="Alioto T."/>
            <person name="Gomez Garrido J."/>
        </authorList>
    </citation>
    <scope>NUCLEOTIDE SEQUENCE [LARGE SCALE GENOMIC DNA]</scope>
</reference>
<organism evidence="10 11">
    <name type="scientific">Olea europaea subsp. europaea</name>
    <dbReference type="NCBI Taxonomy" id="158383"/>
    <lineage>
        <taxon>Eukaryota</taxon>
        <taxon>Viridiplantae</taxon>
        <taxon>Streptophyta</taxon>
        <taxon>Embryophyta</taxon>
        <taxon>Tracheophyta</taxon>
        <taxon>Spermatophyta</taxon>
        <taxon>Magnoliopsida</taxon>
        <taxon>eudicotyledons</taxon>
        <taxon>Gunneridae</taxon>
        <taxon>Pentapetalae</taxon>
        <taxon>asterids</taxon>
        <taxon>lamiids</taxon>
        <taxon>Lamiales</taxon>
        <taxon>Oleaceae</taxon>
        <taxon>Oleeae</taxon>
        <taxon>Olea</taxon>
    </lineage>
</organism>
<dbReference type="GO" id="GO:0016747">
    <property type="term" value="F:acyltransferase activity, transferring groups other than amino-acyl groups"/>
    <property type="evidence" value="ECO:0007669"/>
    <property type="project" value="InterPro"/>
</dbReference>
<comment type="subcellular location">
    <subcellularLocation>
        <location evidence="1">Nucleus</location>
    </subcellularLocation>
</comment>
<dbReference type="InterPro" id="IPR011011">
    <property type="entry name" value="Znf_FYVE_PHD"/>
</dbReference>
<dbReference type="InterPro" id="IPR056511">
    <property type="entry name" value="IDM1_C"/>
</dbReference>
<evidence type="ECO:0000256" key="7">
    <source>
        <dbReference type="SAM" id="MobiDB-lite"/>
    </source>
</evidence>
<evidence type="ECO:0000256" key="6">
    <source>
        <dbReference type="PROSITE-ProRule" id="PRU00146"/>
    </source>
</evidence>
<dbReference type="GO" id="GO:0008270">
    <property type="term" value="F:zinc ion binding"/>
    <property type="evidence" value="ECO:0007669"/>
    <property type="project" value="UniProtKB-KW"/>
</dbReference>
<feature type="domain" description="PHD-type" evidence="8">
    <location>
        <begin position="881"/>
        <end position="926"/>
    </location>
</feature>
<comment type="caution">
    <text evidence="10">The sequence shown here is derived from an EMBL/GenBank/DDBJ whole genome shotgun (WGS) entry which is preliminary data.</text>
</comment>
<dbReference type="SMART" id="SM00249">
    <property type="entry name" value="PHD"/>
    <property type="match status" value="2"/>
</dbReference>
<dbReference type="OrthoDB" id="1903104at2759"/>
<dbReference type="Pfam" id="PF16135">
    <property type="entry name" value="TDBD"/>
    <property type="match status" value="1"/>
</dbReference>
<dbReference type="CDD" id="cd04301">
    <property type="entry name" value="NAT_SF"/>
    <property type="match status" value="1"/>
</dbReference>
<feature type="region of interest" description="Disordered" evidence="7">
    <location>
        <begin position="1197"/>
        <end position="1220"/>
    </location>
</feature>
<evidence type="ECO:0000256" key="5">
    <source>
        <dbReference type="ARBA" id="ARBA00023242"/>
    </source>
</evidence>
<dbReference type="Pfam" id="PF00628">
    <property type="entry name" value="PHD"/>
    <property type="match status" value="1"/>
</dbReference>
<dbReference type="Proteomes" id="UP000594638">
    <property type="component" value="Unassembled WGS sequence"/>
</dbReference>
<evidence type="ECO:0000256" key="2">
    <source>
        <dbReference type="ARBA" id="ARBA00022723"/>
    </source>
</evidence>
<dbReference type="Gene3D" id="3.40.630.30">
    <property type="match status" value="1"/>
</dbReference>
<evidence type="ECO:0000256" key="3">
    <source>
        <dbReference type="ARBA" id="ARBA00022771"/>
    </source>
</evidence>
<dbReference type="Pfam" id="PF23209">
    <property type="entry name" value="IDM1_C"/>
    <property type="match status" value="1"/>
</dbReference>
<dbReference type="CDD" id="cd20405">
    <property type="entry name" value="Tudor_Agenet_AtDUF_rpt1_3"/>
    <property type="match status" value="1"/>
</dbReference>
<dbReference type="GO" id="GO:0005634">
    <property type="term" value="C:nucleus"/>
    <property type="evidence" value="ECO:0007669"/>
    <property type="project" value="UniProtKB-SubCell"/>
</dbReference>
<dbReference type="Gene3D" id="3.30.40.10">
    <property type="entry name" value="Zinc/RING finger domain, C3HC4 (zinc finger)"/>
    <property type="match status" value="2"/>
</dbReference>
<dbReference type="InterPro" id="IPR032308">
    <property type="entry name" value="TDBD"/>
</dbReference>
<dbReference type="InterPro" id="IPR019787">
    <property type="entry name" value="Znf_PHD-finger"/>
</dbReference>
<dbReference type="InterPro" id="IPR054292">
    <property type="entry name" value="DUF7028"/>
</dbReference>
<name>A0A8S0QKS6_OLEEU</name>
<dbReference type="InterPro" id="IPR042163">
    <property type="entry name" value="PHF12"/>
</dbReference>
<keyword evidence="3 6" id="KW-0863">Zinc-finger</keyword>
<evidence type="ECO:0000256" key="4">
    <source>
        <dbReference type="ARBA" id="ARBA00022833"/>
    </source>
</evidence>
<dbReference type="PANTHER" id="PTHR46309">
    <property type="entry name" value="PHD FINGER PROTEIN 12"/>
    <property type="match status" value="1"/>
</dbReference>